<evidence type="ECO:0000313" key="3">
    <source>
        <dbReference type="EMBL" id="KUJ92851.1"/>
    </source>
</evidence>
<dbReference type="PANTHER" id="PTHR46268:SF6">
    <property type="entry name" value="UNIVERSAL STRESS PROTEIN UP12"/>
    <property type="match status" value="1"/>
</dbReference>
<evidence type="ECO:0000259" key="2">
    <source>
        <dbReference type="Pfam" id="PF00582"/>
    </source>
</evidence>
<dbReference type="Proteomes" id="UP000054307">
    <property type="component" value="Unassembled WGS sequence"/>
</dbReference>
<dbReference type="Proteomes" id="UP000054015">
    <property type="component" value="Unassembled WGS sequence"/>
</dbReference>
<dbReference type="Gene3D" id="3.40.50.620">
    <property type="entry name" value="HUPs"/>
    <property type="match status" value="1"/>
</dbReference>
<dbReference type="EMBL" id="LGEQ01000046">
    <property type="protein sequence ID" value="KUJ92851.1"/>
    <property type="molecule type" value="Genomic_DNA"/>
</dbReference>
<evidence type="ECO:0000313" key="6">
    <source>
        <dbReference type="Proteomes" id="UP000054307"/>
    </source>
</evidence>
<evidence type="ECO:0000313" key="5">
    <source>
        <dbReference type="Proteomes" id="UP000054015"/>
    </source>
</evidence>
<evidence type="ECO:0000313" key="4">
    <source>
        <dbReference type="EMBL" id="KUK06307.1"/>
    </source>
</evidence>
<dbReference type="CDD" id="cd00293">
    <property type="entry name" value="USP-like"/>
    <property type="match status" value="1"/>
</dbReference>
<organism evidence="3 6">
    <name type="scientific">Archaeoglobus fulgidus</name>
    <dbReference type="NCBI Taxonomy" id="2234"/>
    <lineage>
        <taxon>Archaea</taxon>
        <taxon>Methanobacteriati</taxon>
        <taxon>Methanobacteriota</taxon>
        <taxon>Archaeoglobi</taxon>
        <taxon>Archaeoglobales</taxon>
        <taxon>Archaeoglobaceae</taxon>
        <taxon>Archaeoglobus</taxon>
    </lineage>
</organism>
<dbReference type="AlphaFoldDB" id="A0A117KLJ3"/>
<dbReference type="EMBL" id="LGEX01000042">
    <property type="protein sequence ID" value="KUK06307.1"/>
    <property type="molecule type" value="Genomic_DNA"/>
</dbReference>
<feature type="domain" description="UspA" evidence="2">
    <location>
        <begin position="1"/>
        <end position="138"/>
    </location>
</feature>
<evidence type="ECO:0000256" key="1">
    <source>
        <dbReference type="ARBA" id="ARBA00008791"/>
    </source>
</evidence>
<dbReference type="PANTHER" id="PTHR46268">
    <property type="entry name" value="STRESS RESPONSE PROTEIN NHAX"/>
    <property type="match status" value="1"/>
</dbReference>
<reference evidence="3" key="1">
    <citation type="journal article" date="2015" name="MBio">
        <title>Genome-resolved metagenomic analysis reveals roles for candidate phyla and other microbial community members in biogeochemical transformations in oil reservoirs.</title>
        <authorList>
            <person name="Hu P."/>
            <person name="Tom L."/>
            <person name="Singh A."/>
            <person name="Thomas B.C."/>
            <person name="Baker B.J."/>
            <person name="Piceno Y.M."/>
            <person name="Andersen G.L."/>
            <person name="Banfield J.F."/>
        </authorList>
    </citation>
    <scope>NUCLEOTIDE SEQUENCE [LARGE SCALE GENOMIC DNA]</scope>
    <source>
        <strain evidence="4">49_2300</strain>
        <strain evidence="3">49_95</strain>
    </source>
</reference>
<reference evidence="5 6" key="2">
    <citation type="journal article" date="2015" name="MBio">
        <title>Genome-Resolved Metagenomic Analysis Reveals Roles for Candidate Phyla and Other Microbial Community Members in Biogeochemical Transformations in Oil Reservoirs.</title>
        <authorList>
            <person name="Hu P."/>
            <person name="Tom L."/>
            <person name="Singh A."/>
            <person name="Thomas B.C."/>
            <person name="Baker B.J."/>
            <person name="Piceno Y.M."/>
            <person name="Andersen G.L."/>
            <person name="Banfield J.F."/>
        </authorList>
    </citation>
    <scope>NUCLEOTIDE SEQUENCE [LARGE SCALE GENOMIC DNA]</scope>
</reference>
<dbReference type="SUPFAM" id="SSF52402">
    <property type="entry name" value="Adenine nucleotide alpha hydrolases-like"/>
    <property type="match status" value="1"/>
</dbReference>
<comment type="similarity">
    <text evidence="1">Belongs to the universal stress protein A family.</text>
</comment>
<dbReference type="PATRIC" id="fig|2234.6.peg.679"/>
<protein>
    <recommendedName>
        <fullName evidence="2">UspA domain-containing protein</fullName>
    </recommendedName>
</protein>
<proteinExistence type="inferred from homology"/>
<accession>A0A117KLJ3</accession>
<dbReference type="PRINTS" id="PR01438">
    <property type="entry name" value="UNVRSLSTRESS"/>
</dbReference>
<dbReference type="Pfam" id="PF00582">
    <property type="entry name" value="Usp"/>
    <property type="match status" value="1"/>
</dbReference>
<dbReference type="InterPro" id="IPR014729">
    <property type="entry name" value="Rossmann-like_a/b/a_fold"/>
</dbReference>
<dbReference type="InterPro" id="IPR006016">
    <property type="entry name" value="UspA"/>
</dbReference>
<name>A0A117KLJ3_ARCFL</name>
<gene>
    <name evidence="3" type="ORF">XD40_1968</name>
    <name evidence="4" type="ORF">XD48_1472</name>
</gene>
<dbReference type="InterPro" id="IPR006015">
    <property type="entry name" value="Universal_stress_UspA"/>
</dbReference>
<comment type="caution">
    <text evidence="3">The sequence shown here is derived from an EMBL/GenBank/DDBJ whole genome shotgun (WGS) entry which is preliminary data.</text>
</comment>
<sequence length="291" mass="32789">MFERVLYPIDLTDVSITCARALTEFKKYGTEELTLFHTVEYDISMLIEGGISDVDNFITSLKDKATRKLEEVANELSKEFSKVSVKVVVALDPIAEISRVEEDFDLVVAPSRSGSPLFLGKTAEKIAKNSSIPCLLIKSRPDAGKSYYELIFRNMFERPAYILEKTNDFPGIFEHLRKFGLKKVFLVRVVDIDEALEGKVSKEELIHPLVPIPRLVEILTEYWMNEKAKLEKIKNFLSTIGVASESMVSYGSIEKCLEKISKIEGFSMAICGKRSFDKALKIADAVLILNS</sequence>